<evidence type="ECO:0000256" key="12">
    <source>
        <dbReference type="ARBA" id="ARBA00023139"/>
    </source>
</evidence>
<dbReference type="InterPro" id="IPR013783">
    <property type="entry name" value="Ig-like_fold"/>
</dbReference>
<dbReference type="PRINTS" id="PR00346">
    <property type="entry name" value="TISSUEFACTOR"/>
</dbReference>
<dbReference type="EMBL" id="AFYH01163426">
    <property type="status" value="NOT_ANNOTATED_CDS"/>
    <property type="molecule type" value="Genomic_DNA"/>
</dbReference>
<protein>
    <recommendedName>
        <fullName evidence="5">Tissue factor</fullName>
    </recommendedName>
    <alternativeName>
        <fullName evidence="16">Coagulation factor III</fullName>
    </alternativeName>
</protein>
<dbReference type="EMBL" id="AFYH01163427">
    <property type="status" value="NOT_ANNOTATED_CDS"/>
    <property type="molecule type" value="Genomic_DNA"/>
</dbReference>
<accession>H3A1I6</accession>
<dbReference type="InterPro" id="IPR015373">
    <property type="entry name" value="Interferon/interleukin_rcp_dom"/>
</dbReference>
<gene>
    <name evidence="20" type="primary">F3</name>
</gene>
<dbReference type="PANTHER" id="PTHR20859:SF22">
    <property type="entry name" value="TISSUE FACTOR"/>
    <property type="match status" value="1"/>
</dbReference>
<evidence type="ECO:0000313" key="20">
    <source>
        <dbReference type="Ensembl" id="ENSLACP00000003507.1"/>
    </source>
</evidence>
<evidence type="ECO:0000256" key="8">
    <source>
        <dbReference type="ARBA" id="ARBA00022729"/>
    </source>
</evidence>
<keyword evidence="8" id="KW-0732">Signal</keyword>
<evidence type="ECO:0000256" key="14">
    <source>
        <dbReference type="ARBA" id="ARBA00023180"/>
    </source>
</evidence>
<dbReference type="OMA" id="PINYVYT"/>
<keyword evidence="10" id="KW-0094">Blood coagulation</keyword>
<keyword evidence="15" id="KW-0449">Lipoprotein</keyword>
<dbReference type="GeneTree" id="ENSGT00390000012668"/>
<dbReference type="Pfam" id="PF09294">
    <property type="entry name" value="Interfer-bind"/>
    <property type="match status" value="1"/>
</dbReference>
<dbReference type="Proteomes" id="UP000008672">
    <property type="component" value="Unassembled WGS sequence"/>
</dbReference>
<comment type="subunit">
    <text evidence="4">Interacts with HSPE; the interaction, inhibited by heparin, promotes the generation of activated factor X and activates coagulation in the presence of activated factor VII.</text>
</comment>
<feature type="domain" description="Fibronectin type-III" evidence="18">
    <location>
        <begin position="8"/>
        <end position="101"/>
    </location>
</feature>
<keyword evidence="9 17" id="KW-1133">Transmembrane helix</keyword>
<evidence type="ECO:0000256" key="3">
    <source>
        <dbReference type="ARBA" id="ARBA00009197"/>
    </source>
</evidence>
<evidence type="ECO:0000259" key="18">
    <source>
        <dbReference type="Pfam" id="PF01108"/>
    </source>
</evidence>
<dbReference type="GO" id="GO:0004896">
    <property type="term" value="F:cytokine receptor activity"/>
    <property type="evidence" value="ECO:0007669"/>
    <property type="project" value="TreeGrafter"/>
</dbReference>
<dbReference type="AlphaFoldDB" id="H3A1I6"/>
<dbReference type="STRING" id="7897.ENSLACP00000003507"/>
<dbReference type="eggNOG" id="ENOG502RA1F">
    <property type="taxonomic scope" value="Eukaryota"/>
</dbReference>
<evidence type="ECO:0000256" key="16">
    <source>
        <dbReference type="ARBA" id="ARBA00031171"/>
    </source>
</evidence>
<reference evidence="20" key="2">
    <citation type="submission" date="2025-08" db="UniProtKB">
        <authorList>
            <consortium name="Ensembl"/>
        </authorList>
    </citation>
    <scope>IDENTIFICATION</scope>
</reference>
<evidence type="ECO:0000256" key="13">
    <source>
        <dbReference type="ARBA" id="ARBA00023157"/>
    </source>
</evidence>
<keyword evidence="6 17" id="KW-0812">Transmembrane</keyword>
<dbReference type="InParanoid" id="H3A1I6"/>
<evidence type="ECO:0000256" key="15">
    <source>
        <dbReference type="ARBA" id="ARBA00023288"/>
    </source>
</evidence>
<keyword evidence="11 17" id="KW-0472">Membrane</keyword>
<evidence type="ECO:0000256" key="10">
    <source>
        <dbReference type="ARBA" id="ARBA00023084"/>
    </source>
</evidence>
<evidence type="ECO:0000256" key="9">
    <source>
        <dbReference type="ARBA" id="ARBA00022989"/>
    </source>
</evidence>
<dbReference type="InterPro" id="IPR050650">
    <property type="entry name" value="Type-II_Cytokine-TF_Rcpt"/>
</dbReference>
<comment type="subcellular location">
    <subcellularLocation>
        <location evidence="2">Membrane</location>
        <topology evidence="2">Single-pass type I membrane protein</topology>
    </subcellularLocation>
</comment>
<keyword evidence="13" id="KW-1015">Disulfide bond</keyword>
<keyword evidence="12" id="KW-0564">Palmitate</keyword>
<evidence type="ECO:0000256" key="11">
    <source>
        <dbReference type="ARBA" id="ARBA00023136"/>
    </source>
</evidence>
<dbReference type="InterPro" id="IPR003961">
    <property type="entry name" value="FN3_dom"/>
</dbReference>
<evidence type="ECO:0000256" key="4">
    <source>
        <dbReference type="ARBA" id="ARBA00011184"/>
    </source>
</evidence>
<evidence type="ECO:0000259" key="19">
    <source>
        <dbReference type="Pfam" id="PF09294"/>
    </source>
</evidence>
<sequence>MTLNSRAIFSSHYLPLTKYFEGAEQLRTAHNITWSSTNFKTILEWQPKPTNYVYTVEISGKTTNWKKSPFCMWTEETECDLTSLMEDVHETYSARIISEQRPNGEREEFPYTLTDKFTPYKQTNIGMPKFNVTADQSKGLLKVMIEDPVSHYRFANGSLKSIREFFKDDLKYYVYYWKAKSTGKKTDSTKDNVLEIAVDKDESYCVYVQAFIPSRRSNRYGQQSTIRCTPGGGGFGEYGIGFILAMIFIAVLILAIIIVLSVWLWKHKRKAERKKKEKNLMPLQSA</sequence>
<evidence type="ECO:0000256" key="1">
    <source>
        <dbReference type="ARBA" id="ARBA00002201"/>
    </source>
</evidence>
<dbReference type="InterPro" id="IPR001187">
    <property type="entry name" value="Tissue_factor"/>
</dbReference>
<evidence type="ECO:0000313" key="21">
    <source>
        <dbReference type="Proteomes" id="UP000008672"/>
    </source>
</evidence>
<dbReference type="Gene3D" id="2.60.40.10">
    <property type="entry name" value="Immunoglobulins"/>
    <property type="match status" value="2"/>
</dbReference>
<keyword evidence="21" id="KW-1185">Reference proteome</keyword>
<evidence type="ECO:0000256" key="7">
    <source>
        <dbReference type="ARBA" id="ARBA00022696"/>
    </source>
</evidence>
<feature type="transmembrane region" description="Helical" evidence="17">
    <location>
        <begin position="238"/>
        <end position="265"/>
    </location>
</feature>
<dbReference type="FunCoup" id="H3A1I6">
    <property type="interactions" value="192"/>
</dbReference>
<comment type="similarity">
    <text evidence="3">Belongs to the tissue factor family.</text>
</comment>
<evidence type="ECO:0000256" key="17">
    <source>
        <dbReference type="SAM" id="Phobius"/>
    </source>
</evidence>
<evidence type="ECO:0000256" key="6">
    <source>
        <dbReference type="ARBA" id="ARBA00022692"/>
    </source>
</evidence>
<dbReference type="SUPFAM" id="SSF49265">
    <property type="entry name" value="Fibronectin type III"/>
    <property type="match status" value="2"/>
</dbReference>
<reference evidence="20" key="3">
    <citation type="submission" date="2025-09" db="UniProtKB">
        <authorList>
            <consortium name="Ensembl"/>
        </authorList>
    </citation>
    <scope>IDENTIFICATION</scope>
</reference>
<comment type="function">
    <text evidence="1">Initiates blood coagulation by forming a complex with circulating factor VII or VIIa. The [TF:VIIa] complex activates factors IX or X by specific limited proteolysis. TF plays a role in normal hemostasis by initiating the cell-surface assembly and propagation of the coagulation protease cascade.</text>
</comment>
<organism evidence="20 21">
    <name type="scientific">Latimeria chalumnae</name>
    <name type="common">Coelacanth</name>
    <dbReference type="NCBI Taxonomy" id="7897"/>
    <lineage>
        <taxon>Eukaryota</taxon>
        <taxon>Metazoa</taxon>
        <taxon>Chordata</taxon>
        <taxon>Craniata</taxon>
        <taxon>Vertebrata</taxon>
        <taxon>Euteleostomi</taxon>
        <taxon>Coelacanthiformes</taxon>
        <taxon>Coelacanthidae</taxon>
        <taxon>Latimeria</taxon>
    </lineage>
</organism>
<dbReference type="Bgee" id="ENSLACG00000003127">
    <property type="expression patterns" value="Expressed in pelvic fin and 4 other cell types or tissues"/>
</dbReference>
<evidence type="ECO:0000256" key="2">
    <source>
        <dbReference type="ARBA" id="ARBA00004479"/>
    </source>
</evidence>
<dbReference type="Pfam" id="PF01108">
    <property type="entry name" value="Tissue_fac"/>
    <property type="match status" value="1"/>
</dbReference>
<evidence type="ECO:0000256" key="5">
    <source>
        <dbReference type="ARBA" id="ARBA00018722"/>
    </source>
</evidence>
<dbReference type="GO" id="GO:0007596">
    <property type="term" value="P:blood coagulation"/>
    <property type="evidence" value="ECO:0007669"/>
    <property type="project" value="UniProtKB-KW"/>
</dbReference>
<name>H3A1I6_LATCH</name>
<dbReference type="HOGENOM" id="CLU_082139_0_0_1"/>
<dbReference type="Ensembl" id="ENSLACT00000003538.1">
    <property type="protein sequence ID" value="ENSLACP00000003507.1"/>
    <property type="gene ID" value="ENSLACG00000003127.1"/>
</dbReference>
<dbReference type="InterPro" id="IPR036116">
    <property type="entry name" value="FN3_sf"/>
</dbReference>
<keyword evidence="7" id="KW-0356">Hemostasis</keyword>
<keyword evidence="14" id="KW-0325">Glycoprotein</keyword>
<proteinExistence type="inferred from homology"/>
<reference evidence="21" key="1">
    <citation type="submission" date="2011-08" db="EMBL/GenBank/DDBJ databases">
        <title>The draft genome of Latimeria chalumnae.</title>
        <authorList>
            <person name="Di Palma F."/>
            <person name="Alfoldi J."/>
            <person name="Johnson J."/>
            <person name="Berlin A."/>
            <person name="Gnerre S."/>
            <person name="Jaffe D."/>
            <person name="MacCallum I."/>
            <person name="Young S."/>
            <person name="Walker B.J."/>
            <person name="Lander E."/>
            <person name="Lindblad-Toh K."/>
        </authorList>
    </citation>
    <scope>NUCLEOTIDE SEQUENCE [LARGE SCALE GENOMIC DNA]</scope>
    <source>
        <strain evidence="21">Wild caught</strain>
    </source>
</reference>
<dbReference type="GO" id="GO:0005886">
    <property type="term" value="C:plasma membrane"/>
    <property type="evidence" value="ECO:0007669"/>
    <property type="project" value="TreeGrafter"/>
</dbReference>
<dbReference type="PANTHER" id="PTHR20859">
    <property type="entry name" value="INTERFERON/INTERLEUKIN RECEPTOR"/>
    <property type="match status" value="1"/>
</dbReference>
<feature type="domain" description="Interferon/interleukin receptor" evidence="19">
    <location>
        <begin position="123"/>
        <end position="229"/>
    </location>
</feature>